<dbReference type="EMBL" id="JAAAXW010000010">
    <property type="protein sequence ID" value="KAF9550582.1"/>
    <property type="molecule type" value="Genomic_DNA"/>
</dbReference>
<comment type="caution">
    <text evidence="2">The sequence shown here is derived from an EMBL/GenBank/DDBJ whole genome shotgun (WGS) entry which is preliminary data.</text>
</comment>
<evidence type="ECO:0000313" key="3">
    <source>
        <dbReference type="Proteomes" id="UP000723463"/>
    </source>
</evidence>
<reference evidence="2" key="1">
    <citation type="journal article" date="2020" name="Fungal Divers.">
        <title>Resolving the Mortierellaceae phylogeny through synthesis of multi-gene phylogenetics and phylogenomics.</title>
        <authorList>
            <person name="Vandepol N."/>
            <person name="Liber J."/>
            <person name="Desiro A."/>
            <person name="Na H."/>
            <person name="Kennedy M."/>
            <person name="Barry K."/>
            <person name="Grigoriev I.V."/>
            <person name="Miller A.N."/>
            <person name="O'Donnell K."/>
            <person name="Stajich J.E."/>
            <person name="Bonito G."/>
        </authorList>
    </citation>
    <scope>NUCLEOTIDE SEQUENCE</scope>
    <source>
        <strain evidence="2">NRRL 2591</strain>
    </source>
</reference>
<dbReference type="Proteomes" id="UP000723463">
    <property type="component" value="Unassembled WGS sequence"/>
</dbReference>
<dbReference type="AlphaFoldDB" id="A0A9P6FH15"/>
<keyword evidence="1" id="KW-0732">Signal</keyword>
<accession>A0A9P6FH15</accession>
<organism evidence="2 3">
    <name type="scientific">Mortierella hygrophila</name>
    <dbReference type="NCBI Taxonomy" id="979708"/>
    <lineage>
        <taxon>Eukaryota</taxon>
        <taxon>Fungi</taxon>
        <taxon>Fungi incertae sedis</taxon>
        <taxon>Mucoromycota</taxon>
        <taxon>Mortierellomycotina</taxon>
        <taxon>Mortierellomycetes</taxon>
        <taxon>Mortierellales</taxon>
        <taxon>Mortierellaceae</taxon>
        <taxon>Mortierella</taxon>
    </lineage>
</organism>
<gene>
    <name evidence="2" type="ORF">EC957_000256</name>
</gene>
<feature type="signal peptide" evidence="1">
    <location>
        <begin position="1"/>
        <end position="18"/>
    </location>
</feature>
<sequence>MHFKSAIIAALLVSFVLADDPQAPLAAEPQVALVAEPQSIPAAEPQAGPTDSKVEAQGIVGSILWPIGFSDQCNALFKISADLDKQLAHAKSKNKYSCTAAQAAIISKPATCSPLSVVWTLLWPLAFDQQEKLGARIIAQTDCLTAYEAKYC</sequence>
<proteinExistence type="predicted"/>
<keyword evidence="3" id="KW-1185">Reference proteome</keyword>
<name>A0A9P6FH15_9FUNG</name>
<feature type="chain" id="PRO_5040397466" evidence="1">
    <location>
        <begin position="19"/>
        <end position="152"/>
    </location>
</feature>
<protein>
    <submittedName>
        <fullName evidence="2">Uncharacterized protein</fullName>
    </submittedName>
</protein>
<evidence type="ECO:0000256" key="1">
    <source>
        <dbReference type="SAM" id="SignalP"/>
    </source>
</evidence>
<evidence type="ECO:0000313" key="2">
    <source>
        <dbReference type="EMBL" id="KAF9550582.1"/>
    </source>
</evidence>